<keyword evidence="3" id="KW-1185">Reference proteome</keyword>
<dbReference type="AlphaFoldDB" id="A0A366CTC3"/>
<protein>
    <submittedName>
        <fullName evidence="1">Uncharacterized protein</fullName>
    </submittedName>
</protein>
<dbReference type="EMBL" id="QNRE01000022">
    <property type="protein sequence ID" value="RBO82461.1"/>
    <property type="molecule type" value="Genomic_DNA"/>
</dbReference>
<gene>
    <name evidence="2" type="ORF">DFR74_1221</name>
    <name evidence="1" type="ORF">DFR74_1371</name>
</gene>
<evidence type="ECO:0000313" key="2">
    <source>
        <dbReference type="EMBL" id="RBO82461.1"/>
    </source>
</evidence>
<reference evidence="1 3" key="1">
    <citation type="submission" date="2018-06" db="EMBL/GenBank/DDBJ databases">
        <title>Genomic Encyclopedia of Type Strains, Phase IV (KMG-IV): sequencing the most valuable type-strain genomes for metagenomic binning, comparative biology and taxonomic classification.</title>
        <authorList>
            <person name="Goeker M."/>
        </authorList>
    </citation>
    <scope>NUCLEOTIDE SEQUENCE [LARGE SCALE GENOMIC DNA]</scope>
    <source>
        <strain evidence="1 3">DSM 44599</strain>
    </source>
</reference>
<proteinExistence type="predicted"/>
<organism evidence="1 3">
    <name type="scientific">Nocardia puris</name>
    <dbReference type="NCBI Taxonomy" id="208602"/>
    <lineage>
        <taxon>Bacteria</taxon>
        <taxon>Bacillati</taxon>
        <taxon>Actinomycetota</taxon>
        <taxon>Actinomycetes</taxon>
        <taxon>Mycobacteriales</taxon>
        <taxon>Nocardiaceae</taxon>
        <taxon>Nocardia</taxon>
    </lineage>
</organism>
<name>A0A366CTC3_9NOCA</name>
<accession>A0A366CTC3</accession>
<evidence type="ECO:0000313" key="1">
    <source>
        <dbReference type="EMBL" id="RBO79536.1"/>
    </source>
</evidence>
<dbReference type="Proteomes" id="UP000252586">
    <property type="component" value="Unassembled WGS sequence"/>
</dbReference>
<evidence type="ECO:0000313" key="3">
    <source>
        <dbReference type="Proteomes" id="UP000252586"/>
    </source>
</evidence>
<sequence>MPIALPQAQVLPTGEAATYAEWFACL</sequence>
<feature type="non-terminal residue" evidence="1">
    <location>
        <position position="26"/>
    </location>
</feature>
<comment type="caution">
    <text evidence="1">The sequence shown here is derived from an EMBL/GenBank/DDBJ whole genome shotgun (WGS) entry which is preliminary data.</text>
</comment>
<dbReference type="EMBL" id="QNRE01000037">
    <property type="protein sequence ID" value="RBO79536.1"/>
    <property type="molecule type" value="Genomic_DNA"/>
</dbReference>